<proteinExistence type="inferred from homology"/>
<dbReference type="EC" id="2.7.1.94" evidence="23"/>
<keyword evidence="9" id="KW-0999">Mitochondrion inner membrane</keyword>
<dbReference type="GO" id="GO:0001729">
    <property type="term" value="F:ceramide kinase activity"/>
    <property type="evidence" value="ECO:0007669"/>
    <property type="project" value="UniProtKB-EC"/>
</dbReference>
<dbReference type="GO" id="GO:0046512">
    <property type="term" value="P:sphingosine biosynthetic process"/>
    <property type="evidence" value="ECO:0007669"/>
    <property type="project" value="TreeGrafter"/>
</dbReference>
<comment type="catalytic activity">
    <reaction evidence="15">
        <text>a 1,2-diacyl-sn-glycerol + ATP = a 1,2-diacyl-sn-glycero-3-phosphate + ADP + H(+)</text>
        <dbReference type="Rhea" id="RHEA:10272"/>
        <dbReference type="ChEBI" id="CHEBI:15378"/>
        <dbReference type="ChEBI" id="CHEBI:17815"/>
        <dbReference type="ChEBI" id="CHEBI:30616"/>
        <dbReference type="ChEBI" id="CHEBI:58608"/>
        <dbReference type="ChEBI" id="CHEBI:456216"/>
        <dbReference type="EC" id="2.7.1.107"/>
    </reaction>
    <physiologicalReaction direction="left-to-right" evidence="15">
        <dbReference type="Rhea" id="RHEA:10273"/>
    </physiologicalReaction>
</comment>
<evidence type="ECO:0000256" key="5">
    <source>
        <dbReference type="ARBA" id="ARBA00012133"/>
    </source>
</evidence>
<evidence type="ECO:0000256" key="25">
    <source>
        <dbReference type="ARBA" id="ARBA00030553"/>
    </source>
</evidence>
<dbReference type="SUPFAM" id="SSF111331">
    <property type="entry name" value="NAD kinase/diacylglycerol kinase-like"/>
    <property type="match status" value="1"/>
</dbReference>
<dbReference type="GO" id="GO:0004143">
    <property type="term" value="F:ATP-dependent diacylglycerol kinase activity"/>
    <property type="evidence" value="ECO:0007669"/>
    <property type="project" value="UniProtKB-EC"/>
</dbReference>
<evidence type="ECO:0000256" key="15">
    <source>
        <dbReference type="ARBA" id="ARBA00023411"/>
    </source>
</evidence>
<dbReference type="Pfam" id="PF19712">
    <property type="entry name" value="AGK_C"/>
    <property type="match status" value="1"/>
</dbReference>
<keyword evidence="32" id="KW-1185">Reference proteome</keyword>
<evidence type="ECO:0000256" key="4">
    <source>
        <dbReference type="ARBA" id="ARBA00005175"/>
    </source>
</evidence>
<evidence type="ECO:0000256" key="7">
    <source>
        <dbReference type="ARBA" id="ARBA00022741"/>
    </source>
</evidence>
<dbReference type="Proteomes" id="UP000663880">
    <property type="component" value="Unassembled WGS sequence"/>
</dbReference>
<comment type="catalytic activity">
    <reaction evidence="27">
        <text>an N-acylsphing-4-enine + ATP = an N-acylsphing-4-enine 1-phosphate + ADP + H(+)</text>
        <dbReference type="Rhea" id="RHEA:17929"/>
        <dbReference type="ChEBI" id="CHEBI:15378"/>
        <dbReference type="ChEBI" id="CHEBI:30616"/>
        <dbReference type="ChEBI" id="CHEBI:52639"/>
        <dbReference type="ChEBI" id="CHEBI:57674"/>
        <dbReference type="ChEBI" id="CHEBI:456216"/>
        <dbReference type="EC" id="2.7.1.138"/>
    </reaction>
    <physiologicalReaction direction="left-to-right" evidence="27">
        <dbReference type="Rhea" id="RHEA:17930"/>
    </physiologicalReaction>
</comment>
<dbReference type="InterPro" id="IPR017438">
    <property type="entry name" value="ATP-NAD_kinase_N"/>
</dbReference>
<dbReference type="InterPro" id="IPR045579">
    <property type="entry name" value="AGK_C"/>
</dbReference>
<comment type="catalytic activity">
    <reaction evidence="18">
        <text>a 1-acyl-sn-glycerol + ATP = a 1-acyl-sn-glycero-3-phosphate + ADP + H(+)</text>
        <dbReference type="Rhea" id="RHEA:33747"/>
        <dbReference type="ChEBI" id="CHEBI:15378"/>
        <dbReference type="ChEBI" id="CHEBI:30616"/>
        <dbReference type="ChEBI" id="CHEBI:57970"/>
        <dbReference type="ChEBI" id="CHEBI:64683"/>
        <dbReference type="ChEBI" id="CHEBI:456216"/>
    </reaction>
    <physiologicalReaction direction="left-to-right" evidence="18">
        <dbReference type="Rhea" id="RHEA:33748"/>
    </physiologicalReaction>
</comment>
<evidence type="ECO:0000256" key="18">
    <source>
        <dbReference type="ARBA" id="ARBA00024512"/>
    </source>
</evidence>
<evidence type="ECO:0000256" key="21">
    <source>
        <dbReference type="ARBA" id="ARBA00025749"/>
    </source>
</evidence>
<evidence type="ECO:0000256" key="1">
    <source>
        <dbReference type="ARBA" id="ARBA00001946"/>
    </source>
</evidence>
<dbReference type="GO" id="GO:0005524">
    <property type="term" value="F:ATP binding"/>
    <property type="evidence" value="ECO:0007669"/>
    <property type="project" value="UniProtKB-KW"/>
</dbReference>
<accession>A0A821URJ3</accession>
<dbReference type="PANTHER" id="PTHR12358">
    <property type="entry name" value="SPHINGOSINE KINASE"/>
    <property type="match status" value="1"/>
</dbReference>
<comment type="catalytic activity">
    <reaction evidence="28">
        <text>a monoacylglycerol + ATP = a monoacyl-sn-glycero-3-phosphate + ADP + H(+)</text>
        <dbReference type="Rhea" id="RHEA:19293"/>
        <dbReference type="ChEBI" id="CHEBI:15378"/>
        <dbReference type="ChEBI" id="CHEBI:17408"/>
        <dbReference type="ChEBI" id="CHEBI:30616"/>
        <dbReference type="ChEBI" id="CHEBI:77589"/>
        <dbReference type="ChEBI" id="CHEBI:456216"/>
        <dbReference type="EC" id="2.7.1.94"/>
    </reaction>
    <physiologicalReaction direction="left-to-right" evidence="28">
        <dbReference type="Rhea" id="RHEA:19294"/>
    </physiologicalReaction>
</comment>
<dbReference type="InterPro" id="IPR001206">
    <property type="entry name" value="Diacylglycerol_kinase_cat_dom"/>
</dbReference>
<comment type="catalytic activity">
    <reaction evidence="20">
        <text>1-hexadecanoyl-sn-glycerol + ATP = 1-hexadecanoyl-sn-glycero-3-phosphate + ADP + H(+)</text>
        <dbReference type="Rhea" id="RHEA:43308"/>
        <dbReference type="ChEBI" id="CHEBI:15378"/>
        <dbReference type="ChEBI" id="CHEBI:30616"/>
        <dbReference type="ChEBI" id="CHEBI:57518"/>
        <dbReference type="ChEBI" id="CHEBI:75542"/>
        <dbReference type="ChEBI" id="CHEBI:456216"/>
    </reaction>
    <physiologicalReaction direction="left-to-right" evidence="20">
        <dbReference type="Rhea" id="RHEA:43309"/>
    </physiologicalReaction>
</comment>
<evidence type="ECO:0000259" key="30">
    <source>
        <dbReference type="PROSITE" id="PS50146"/>
    </source>
</evidence>
<comment type="catalytic activity">
    <reaction evidence="19">
        <text>2-(5Z,8Z,11Z,14Z-eicosatetraenoyl)-glycerol + ATP = 2-(5Z,8Z,11Z,14Z-eicosatetraenoyl)-sn-glycero-3-phosphate + ADP + H(+)</text>
        <dbReference type="Rhea" id="RHEA:43316"/>
        <dbReference type="ChEBI" id="CHEBI:15378"/>
        <dbReference type="ChEBI" id="CHEBI:30616"/>
        <dbReference type="ChEBI" id="CHEBI:52392"/>
        <dbReference type="ChEBI" id="CHEBI:78209"/>
        <dbReference type="ChEBI" id="CHEBI:456216"/>
    </reaction>
    <physiologicalReaction direction="left-to-right" evidence="19">
        <dbReference type="Rhea" id="RHEA:43317"/>
    </physiologicalReaction>
</comment>
<evidence type="ECO:0000256" key="29">
    <source>
        <dbReference type="ARBA" id="ARBA00048876"/>
    </source>
</evidence>
<dbReference type="Gene3D" id="3.40.50.10330">
    <property type="entry name" value="Probable inorganic polyphosphate/atp-NAD kinase, domain 1"/>
    <property type="match status" value="1"/>
</dbReference>
<dbReference type="AlphaFoldDB" id="A0A821URJ3"/>
<dbReference type="EC" id="2.7.1.107" evidence="5"/>
<dbReference type="SMART" id="SM00046">
    <property type="entry name" value="DAGKc"/>
    <property type="match status" value="1"/>
</dbReference>
<keyword evidence="13" id="KW-0472">Membrane</keyword>
<evidence type="ECO:0000256" key="24">
    <source>
        <dbReference type="ARBA" id="ARBA00026142"/>
    </source>
</evidence>
<dbReference type="EMBL" id="CAJOBZ010000032">
    <property type="protein sequence ID" value="CAF4893749.1"/>
    <property type="molecule type" value="Genomic_DNA"/>
</dbReference>
<keyword evidence="6" id="KW-0808">Transferase</keyword>
<evidence type="ECO:0000256" key="9">
    <source>
        <dbReference type="ARBA" id="ARBA00022792"/>
    </source>
</evidence>
<evidence type="ECO:0000256" key="8">
    <source>
        <dbReference type="ARBA" id="ARBA00022777"/>
    </source>
</evidence>
<comment type="subcellular location">
    <subcellularLocation>
        <location evidence="3">Mitochondrion inner membrane</location>
        <topology evidence="3">Peripheral membrane protein</topology>
    </subcellularLocation>
    <subcellularLocation>
        <location evidence="2">Mitochondrion intermembrane space</location>
    </subcellularLocation>
</comment>
<evidence type="ECO:0000256" key="27">
    <source>
        <dbReference type="ARBA" id="ARBA00048034"/>
    </source>
</evidence>
<keyword evidence="10" id="KW-0067">ATP-binding</keyword>
<dbReference type="GO" id="GO:0046513">
    <property type="term" value="P:ceramide biosynthetic process"/>
    <property type="evidence" value="ECO:0007669"/>
    <property type="project" value="TreeGrafter"/>
</dbReference>
<evidence type="ECO:0000256" key="20">
    <source>
        <dbReference type="ARBA" id="ARBA00024636"/>
    </source>
</evidence>
<organism evidence="31 32">
    <name type="scientific">Pieris macdunnoughi</name>
    <dbReference type="NCBI Taxonomy" id="345717"/>
    <lineage>
        <taxon>Eukaryota</taxon>
        <taxon>Metazoa</taxon>
        <taxon>Ecdysozoa</taxon>
        <taxon>Arthropoda</taxon>
        <taxon>Hexapoda</taxon>
        <taxon>Insecta</taxon>
        <taxon>Pterygota</taxon>
        <taxon>Neoptera</taxon>
        <taxon>Endopterygota</taxon>
        <taxon>Lepidoptera</taxon>
        <taxon>Glossata</taxon>
        <taxon>Ditrysia</taxon>
        <taxon>Papilionoidea</taxon>
        <taxon>Pieridae</taxon>
        <taxon>Pierinae</taxon>
        <taxon>Pieris</taxon>
    </lineage>
</organism>
<dbReference type="GO" id="GO:0005743">
    <property type="term" value="C:mitochondrial inner membrane"/>
    <property type="evidence" value="ECO:0007669"/>
    <property type="project" value="UniProtKB-SubCell"/>
</dbReference>
<evidence type="ECO:0000256" key="12">
    <source>
        <dbReference type="ARBA" id="ARBA00023128"/>
    </source>
</evidence>
<evidence type="ECO:0000256" key="10">
    <source>
        <dbReference type="ARBA" id="ARBA00022840"/>
    </source>
</evidence>
<feature type="domain" description="DAGKc" evidence="30">
    <location>
        <begin position="61"/>
        <end position="201"/>
    </location>
</feature>
<evidence type="ECO:0000256" key="17">
    <source>
        <dbReference type="ARBA" id="ARBA00024505"/>
    </source>
</evidence>
<comment type="catalytic activity">
    <reaction evidence="29">
        <text>N-(hexanoyl)sphing-4-enine + ATP = N-hexanoylsphing-4-enine 1-phosphate + ADP + H(+)</text>
        <dbReference type="Rhea" id="RHEA:43312"/>
        <dbReference type="ChEBI" id="CHEBI:15378"/>
        <dbReference type="ChEBI" id="CHEBI:30616"/>
        <dbReference type="ChEBI" id="CHEBI:63867"/>
        <dbReference type="ChEBI" id="CHEBI:82959"/>
        <dbReference type="ChEBI" id="CHEBI:456216"/>
    </reaction>
    <physiologicalReaction direction="left-to-right" evidence="29">
        <dbReference type="Rhea" id="RHEA:43313"/>
    </physiologicalReaction>
</comment>
<dbReference type="InterPro" id="IPR050187">
    <property type="entry name" value="Lipid_Phosphate_FormReg"/>
</dbReference>
<evidence type="ECO:0000256" key="13">
    <source>
        <dbReference type="ARBA" id="ARBA00023136"/>
    </source>
</evidence>
<keyword evidence="12" id="KW-0496">Mitochondrion</keyword>
<evidence type="ECO:0000256" key="6">
    <source>
        <dbReference type="ARBA" id="ARBA00022679"/>
    </source>
</evidence>
<evidence type="ECO:0000313" key="32">
    <source>
        <dbReference type="Proteomes" id="UP000663880"/>
    </source>
</evidence>
<comment type="catalytic activity">
    <reaction evidence="17">
        <text>1-(9Z-octadecenoyl)-sn-glycerol + ATP = 1-(9Z-octadecenoyl)-sn-glycero-3-phosphate + ADP + H(+)</text>
        <dbReference type="Rhea" id="RHEA:41079"/>
        <dbReference type="ChEBI" id="CHEBI:15378"/>
        <dbReference type="ChEBI" id="CHEBI:30616"/>
        <dbReference type="ChEBI" id="CHEBI:74544"/>
        <dbReference type="ChEBI" id="CHEBI:75757"/>
        <dbReference type="ChEBI" id="CHEBI:456216"/>
    </reaction>
    <physiologicalReaction direction="left-to-right" evidence="17">
        <dbReference type="Rhea" id="RHEA:41080"/>
    </physiologicalReaction>
</comment>
<dbReference type="GO" id="GO:0046486">
    <property type="term" value="P:glycerolipid metabolic process"/>
    <property type="evidence" value="ECO:0007669"/>
    <property type="project" value="UniProtKB-UniPathway"/>
</dbReference>
<keyword evidence="8" id="KW-0418">Kinase</keyword>
<evidence type="ECO:0000256" key="11">
    <source>
        <dbReference type="ARBA" id="ARBA00023098"/>
    </source>
</evidence>
<evidence type="ECO:0000256" key="23">
    <source>
        <dbReference type="ARBA" id="ARBA00026098"/>
    </source>
</evidence>
<protein>
    <recommendedName>
        <fullName evidence="24">Acylglycerol kinase, mitochondrial</fullName>
        <ecNumber evidence="5">2.7.1.107</ecNumber>
        <ecNumber evidence="22">2.7.1.138</ecNumber>
        <ecNumber evidence="23">2.7.1.94</ecNumber>
    </recommendedName>
    <alternativeName>
        <fullName evidence="25">Multiple substrate lipid kinase</fullName>
    </alternativeName>
</protein>
<comment type="catalytic activity">
    <reaction evidence="16">
        <text>1-(5Z,8Z,11Z,14Z-eicosatetraenoyl)-sn-glycerol + ATP = 1-(5Z,8Z,11Z,14Z-eicosatetraenoyl)-sn-glycero-3-phosphate + ADP + H(+)</text>
        <dbReference type="Rhea" id="RHEA:43328"/>
        <dbReference type="ChEBI" id="CHEBI:15378"/>
        <dbReference type="ChEBI" id="CHEBI:30616"/>
        <dbReference type="ChEBI" id="CHEBI:34071"/>
        <dbReference type="ChEBI" id="CHEBI:74938"/>
        <dbReference type="ChEBI" id="CHEBI:456216"/>
    </reaction>
    <physiologicalReaction direction="left-to-right" evidence="16">
        <dbReference type="Rhea" id="RHEA:43329"/>
    </physiologicalReaction>
</comment>
<dbReference type="GO" id="GO:0005758">
    <property type="term" value="C:mitochondrial intermembrane space"/>
    <property type="evidence" value="ECO:0007669"/>
    <property type="project" value="UniProtKB-SubCell"/>
</dbReference>
<dbReference type="OrthoDB" id="9979394at2759"/>
<reference evidence="31" key="1">
    <citation type="submission" date="2021-02" db="EMBL/GenBank/DDBJ databases">
        <authorList>
            <person name="Steward A R."/>
        </authorList>
    </citation>
    <scope>NUCLEOTIDE SEQUENCE</scope>
</reference>
<evidence type="ECO:0000256" key="28">
    <source>
        <dbReference type="ARBA" id="ARBA00048663"/>
    </source>
</evidence>
<gene>
    <name evidence="31" type="ORF">PMACD_LOCUS10695</name>
</gene>
<dbReference type="InterPro" id="IPR016064">
    <property type="entry name" value="NAD/diacylglycerol_kinase_sf"/>
</dbReference>
<comment type="cofactor">
    <cofactor evidence="1">
        <name>Mg(2+)</name>
        <dbReference type="ChEBI" id="CHEBI:18420"/>
    </cofactor>
</comment>
<dbReference type="EC" id="2.7.1.138" evidence="22"/>
<comment type="similarity">
    <text evidence="21">Belongs to the AGK family.</text>
</comment>
<evidence type="ECO:0000256" key="2">
    <source>
        <dbReference type="ARBA" id="ARBA00004569"/>
    </source>
</evidence>
<keyword evidence="11" id="KW-0443">Lipid metabolism</keyword>
<evidence type="ECO:0000256" key="3">
    <source>
        <dbReference type="ARBA" id="ARBA00004637"/>
    </source>
</evidence>
<sequence length="416" mass="46712">MEKALKIVKTLRNNWKKSVFGAILVYYGAATAKEKYEINILMRAACKEAVKYGDAMIEYDRNPTLITVVLNPVANKRKAKKDFEKYCEPILHLAGLQVDVKVTTSEGHAKEIVENLKGTEAIIVAGGDGTLSETVTGLLRRNDDANRFPLGILPLGSTNSLGNTLFPGGKGVERVKQLIEACMAIVQGQTVLKDAMKIEPLANEEETPSRPIYAMTSIDWGAFRDIQAKRDKYWLYGPLREYASYIFNGYKDSITWICNGVITYTPPCAGCSNCITKKPELKRKWSFFMPSTQATTDTDKLKILNPECASTQELCFKTSEIKISPNLSGGIPALRVELGRNKYSYTEFVSEGWRRIKGDSNIEEVVQARTILLQPQSTKPDEVFEIDKEEFDVKPMKVTILPNMIKLFCKSERFDK</sequence>
<keyword evidence="7" id="KW-0547">Nucleotide-binding</keyword>
<comment type="pathway">
    <text evidence="4">Lipid metabolism; glycerolipid metabolism.</text>
</comment>
<evidence type="ECO:0000313" key="31">
    <source>
        <dbReference type="EMBL" id="CAF4893749.1"/>
    </source>
</evidence>
<dbReference type="GO" id="GO:0047620">
    <property type="term" value="F:acylglycerol kinase activity"/>
    <property type="evidence" value="ECO:0007669"/>
    <property type="project" value="UniProtKB-EC"/>
</dbReference>
<evidence type="ECO:0000256" key="16">
    <source>
        <dbReference type="ARBA" id="ARBA00024483"/>
    </source>
</evidence>
<evidence type="ECO:0000256" key="22">
    <source>
        <dbReference type="ARBA" id="ARBA00026096"/>
    </source>
</evidence>
<evidence type="ECO:0000256" key="19">
    <source>
        <dbReference type="ARBA" id="ARBA00024556"/>
    </source>
</evidence>
<comment type="catalytic activity">
    <reaction evidence="26">
        <text>a 2-acylglycerol + ATP = a 2-acyl-sn-glycerol 3-phosphate + ADP + H(+)</text>
        <dbReference type="Rhea" id="RHEA:39847"/>
        <dbReference type="ChEBI" id="CHEBI:15378"/>
        <dbReference type="ChEBI" id="CHEBI:17389"/>
        <dbReference type="ChEBI" id="CHEBI:30616"/>
        <dbReference type="ChEBI" id="CHEBI:64982"/>
        <dbReference type="ChEBI" id="CHEBI:456216"/>
    </reaction>
    <physiologicalReaction direction="left-to-right" evidence="26">
        <dbReference type="Rhea" id="RHEA:39848"/>
    </physiologicalReaction>
</comment>
<dbReference type="PANTHER" id="PTHR12358:SF31">
    <property type="entry name" value="ACYLGLYCEROL KINASE, MITOCHONDRIAL"/>
    <property type="match status" value="1"/>
</dbReference>
<dbReference type="PROSITE" id="PS50146">
    <property type="entry name" value="DAGK"/>
    <property type="match status" value="1"/>
</dbReference>
<comment type="caution">
    <text evidence="31">The sequence shown here is derived from an EMBL/GenBank/DDBJ whole genome shotgun (WGS) entry which is preliminary data.</text>
</comment>
<comment type="catalytic activity">
    <reaction evidence="14">
        <text>1,2-di-(9Z-octadecenoyl)-sn-glycerol + ATP = 1,2-di-(9Z-octadecenoyl)-sn-glycero-3-phosphate + ADP + H(+)</text>
        <dbReference type="Rhea" id="RHEA:40327"/>
        <dbReference type="ChEBI" id="CHEBI:15378"/>
        <dbReference type="ChEBI" id="CHEBI:30616"/>
        <dbReference type="ChEBI" id="CHEBI:52333"/>
        <dbReference type="ChEBI" id="CHEBI:74546"/>
        <dbReference type="ChEBI" id="CHEBI:456216"/>
    </reaction>
    <physiologicalReaction direction="left-to-right" evidence="14">
        <dbReference type="Rhea" id="RHEA:40328"/>
    </physiologicalReaction>
</comment>
<name>A0A821URJ3_9NEOP</name>
<dbReference type="Pfam" id="PF00781">
    <property type="entry name" value="DAGK_cat"/>
    <property type="match status" value="1"/>
</dbReference>
<dbReference type="UniPathway" id="UPA00230"/>
<evidence type="ECO:0000256" key="14">
    <source>
        <dbReference type="ARBA" id="ARBA00023371"/>
    </source>
</evidence>
<evidence type="ECO:0000256" key="26">
    <source>
        <dbReference type="ARBA" id="ARBA00044480"/>
    </source>
</evidence>